<dbReference type="SUPFAM" id="SSF51735">
    <property type="entry name" value="NAD(P)-binding Rossmann-fold domains"/>
    <property type="match status" value="1"/>
</dbReference>
<dbReference type="EMBL" id="JBHTIR010003886">
    <property type="protein sequence ID" value="MFD0855969.1"/>
    <property type="molecule type" value="Genomic_DNA"/>
</dbReference>
<reference evidence="7" key="1">
    <citation type="journal article" date="2019" name="Int. J. Syst. Evol. Microbiol.">
        <title>The Global Catalogue of Microorganisms (GCM) 10K type strain sequencing project: providing services to taxonomists for standard genome sequencing and annotation.</title>
        <authorList>
            <consortium name="The Broad Institute Genomics Platform"/>
            <consortium name="The Broad Institute Genome Sequencing Center for Infectious Disease"/>
            <person name="Wu L."/>
            <person name="Ma J."/>
        </authorList>
    </citation>
    <scope>NUCLEOTIDE SEQUENCE [LARGE SCALE GENOMIC DNA]</scope>
    <source>
        <strain evidence="7">JCM 31696</strain>
    </source>
</reference>
<dbReference type="PRINTS" id="PR00080">
    <property type="entry name" value="SDRFAMILY"/>
</dbReference>
<evidence type="ECO:0000256" key="1">
    <source>
        <dbReference type="ARBA" id="ARBA00006484"/>
    </source>
</evidence>
<dbReference type="Proteomes" id="UP001597083">
    <property type="component" value="Unassembled WGS sequence"/>
</dbReference>
<comment type="caution">
    <text evidence="6">The sequence shown here is derived from an EMBL/GenBank/DDBJ whole genome shotgun (WGS) entry which is preliminary data.</text>
</comment>
<evidence type="ECO:0000313" key="6">
    <source>
        <dbReference type="EMBL" id="MFD0855969.1"/>
    </source>
</evidence>
<keyword evidence="3" id="KW-0520">NAD</keyword>
<evidence type="ECO:0000256" key="2">
    <source>
        <dbReference type="ARBA" id="ARBA00023002"/>
    </source>
</evidence>
<proteinExistence type="inferred from homology"/>
<dbReference type="Pfam" id="PF13561">
    <property type="entry name" value="adh_short_C2"/>
    <property type="match status" value="1"/>
</dbReference>
<protein>
    <submittedName>
        <fullName evidence="6">SDR family oxidoreductase</fullName>
    </submittedName>
</protein>
<accession>A0ABW3CPS6</accession>
<organism evidence="6 7">
    <name type="scientific">Actinomadura adrarensis</name>
    <dbReference type="NCBI Taxonomy" id="1819600"/>
    <lineage>
        <taxon>Bacteria</taxon>
        <taxon>Bacillati</taxon>
        <taxon>Actinomycetota</taxon>
        <taxon>Actinomycetes</taxon>
        <taxon>Streptosporangiales</taxon>
        <taxon>Thermomonosporaceae</taxon>
        <taxon>Actinomadura</taxon>
    </lineage>
</organism>
<gene>
    <name evidence="6" type="ORF">ACFQ07_27265</name>
</gene>
<dbReference type="InterPro" id="IPR036291">
    <property type="entry name" value="NAD(P)-bd_dom_sf"/>
</dbReference>
<dbReference type="InterPro" id="IPR002347">
    <property type="entry name" value="SDR_fam"/>
</dbReference>
<evidence type="ECO:0000256" key="4">
    <source>
        <dbReference type="ARBA" id="ARBA00023098"/>
    </source>
</evidence>
<dbReference type="InterPro" id="IPR020904">
    <property type="entry name" value="Sc_DH/Rdtase_CS"/>
</dbReference>
<name>A0ABW3CPS6_9ACTN</name>
<evidence type="ECO:0000313" key="7">
    <source>
        <dbReference type="Proteomes" id="UP001597083"/>
    </source>
</evidence>
<keyword evidence="2" id="KW-0560">Oxidoreductase</keyword>
<dbReference type="PRINTS" id="PR00081">
    <property type="entry name" value="GDHRDH"/>
</dbReference>
<sequence>MTDGRLPGRVALITGAASGMGATHARAFLAEGACVLLGDIDDDKGSKLAEELGDNAAYVHLDVTASADWTAAVQAAVDRFGKLNVLVNNAGILDGGPLGTYTEQQWRRILDINLTGAFLGLSAARDALVAARPSSVINVSSAAGIQGVAGMHGYTASKFGLRGLTKSAALELAEHGVRVNSVHPGGVMTPMIAGMAAEHGVAEIDRAQNTLTRLAHPEEITSLMVYLASEESSFCTGAEFVADGGLTAGSIHA</sequence>
<evidence type="ECO:0000256" key="5">
    <source>
        <dbReference type="ARBA" id="ARBA00023221"/>
    </source>
</evidence>
<dbReference type="PANTHER" id="PTHR43180">
    <property type="entry name" value="3-OXOACYL-(ACYL-CARRIER-PROTEIN) REDUCTASE (AFU_ORTHOLOGUE AFUA_6G11210)"/>
    <property type="match status" value="1"/>
</dbReference>
<keyword evidence="4" id="KW-0443">Lipid metabolism</keyword>
<dbReference type="PANTHER" id="PTHR43180:SF28">
    <property type="entry name" value="NAD(P)-BINDING ROSSMANN-FOLD SUPERFAMILY PROTEIN"/>
    <property type="match status" value="1"/>
</dbReference>
<comment type="similarity">
    <text evidence="1">Belongs to the short-chain dehydrogenases/reductases (SDR) family.</text>
</comment>
<evidence type="ECO:0000256" key="3">
    <source>
        <dbReference type="ARBA" id="ARBA00023027"/>
    </source>
</evidence>
<dbReference type="PROSITE" id="PS00061">
    <property type="entry name" value="ADH_SHORT"/>
    <property type="match status" value="1"/>
</dbReference>
<keyword evidence="7" id="KW-1185">Reference proteome</keyword>
<dbReference type="Gene3D" id="3.40.50.720">
    <property type="entry name" value="NAD(P)-binding Rossmann-like Domain"/>
    <property type="match status" value="1"/>
</dbReference>
<keyword evidence="5" id="KW-0753">Steroid metabolism</keyword>